<gene>
    <name evidence="3" type="ORF">SAMN05445850_1916</name>
</gene>
<reference evidence="4" key="1">
    <citation type="submission" date="2016-10" db="EMBL/GenBank/DDBJ databases">
        <authorList>
            <person name="Varghese N."/>
            <person name="Submissions S."/>
        </authorList>
    </citation>
    <scope>NUCLEOTIDE SEQUENCE [LARGE SCALE GENOMIC DNA]</scope>
    <source>
        <strain evidence="4">DUS833</strain>
    </source>
</reference>
<name>A0A1H1E7P3_9BURK</name>
<feature type="transmembrane region" description="Helical" evidence="2">
    <location>
        <begin position="39"/>
        <end position="62"/>
    </location>
</feature>
<evidence type="ECO:0000256" key="2">
    <source>
        <dbReference type="SAM" id="Phobius"/>
    </source>
</evidence>
<keyword evidence="2" id="KW-1133">Transmembrane helix</keyword>
<keyword evidence="2" id="KW-0472">Membrane</keyword>
<organism evidence="3 4">
    <name type="scientific">Paraburkholderia tuberum</name>
    <dbReference type="NCBI Taxonomy" id="157910"/>
    <lineage>
        <taxon>Bacteria</taxon>
        <taxon>Pseudomonadati</taxon>
        <taxon>Pseudomonadota</taxon>
        <taxon>Betaproteobacteria</taxon>
        <taxon>Burkholderiales</taxon>
        <taxon>Burkholderiaceae</taxon>
        <taxon>Paraburkholderia</taxon>
    </lineage>
</organism>
<dbReference type="STRING" id="157910.SAMN05445850_1916"/>
<feature type="region of interest" description="Disordered" evidence="1">
    <location>
        <begin position="1"/>
        <end position="31"/>
    </location>
</feature>
<evidence type="ECO:0000313" key="4">
    <source>
        <dbReference type="Proteomes" id="UP000199365"/>
    </source>
</evidence>
<dbReference type="AlphaFoldDB" id="A0A1H1E7P3"/>
<dbReference type="RefSeq" id="WP_090802894.1">
    <property type="nucleotide sequence ID" value="NZ_FNKX01000001.1"/>
</dbReference>
<proteinExistence type="predicted"/>
<dbReference type="EMBL" id="FNKX01000001">
    <property type="protein sequence ID" value="SDQ84600.1"/>
    <property type="molecule type" value="Genomic_DNA"/>
</dbReference>
<dbReference type="Proteomes" id="UP000199365">
    <property type="component" value="Unassembled WGS sequence"/>
</dbReference>
<dbReference type="InterPro" id="IPR036249">
    <property type="entry name" value="Thioredoxin-like_sf"/>
</dbReference>
<protein>
    <submittedName>
        <fullName evidence="3">Cytochrome oxidase Cu insertion factor, SCO1/SenC/PrrC family</fullName>
    </submittedName>
</protein>
<dbReference type="SUPFAM" id="SSF52833">
    <property type="entry name" value="Thioredoxin-like"/>
    <property type="match status" value="1"/>
</dbReference>
<keyword evidence="4" id="KW-1185">Reference proteome</keyword>
<feature type="compositionally biased region" description="Low complexity" evidence="1">
    <location>
        <begin position="11"/>
        <end position="26"/>
    </location>
</feature>
<keyword evidence="2" id="KW-0812">Transmembrane</keyword>
<sequence length="224" mass="24455">MSTQTPRSPEAGKSSGKPAAAKAMPGQPNGPGSWRRGRWVLLLLAVICAAPIAISYFMYFVVKPTGGSTNYGALIEPQRPIPDSLMVTGADGKPLKLTSLHGRWLMISVDNSACDQACVTKLYFMRQIRAAQGPERERVMEVWLRTDADKVADVIQTAYPNTDMLIADPAQVAAWLPADTGTRITDHIYLVDPNGNLMMRFPKDANPSKIKGDLTKLLKWSTIG</sequence>
<accession>A0A1H1E7P3</accession>
<evidence type="ECO:0000256" key="1">
    <source>
        <dbReference type="SAM" id="MobiDB-lite"/>
    </source>
</evidence>
<dbReference type="Gene3D" id="3.40.30.10">
    <property type="entry name" value="Glutaredoxin"/>
    <property type="match status" value="1"/>
</dbReference>
<evidence type="ECO:0000313" key="3">
    <source>
        <dbReference type="EMBL" id="SDQ84600.1"/>
    </source>
</evidence>